<evidence type="ECO:0000313" key="3">
    <source>
        <dbReference type="Proteomes" id="UP000523431"/>
    </source>
</evidence>
<dbReference type="EMBL" id="JACIID010000012">
    <property type="protein sequence ID" value="MBB4538240.1"/>
    <property type="molecule type" value="Genomic_DNA"/>
</dbReference>
<dbReference type="InterPro" id="IPR046904">
    <property type="entry name" value="ABC-3C_MC2"/>
</dbReference>
<evidence type="ECO:0000313" key="1">
    <source>
        <dbReference type="EMBL" id="MBB4482411.1"/>
    </source>
</evidence>
<proteinExistence type="predicted"/>
<dbReference type="AlphaFoldDB" id="A0A7W6ZLD0"/>
<sequence length="169" mass="19147">MEEVTEARRKGLPFNSPLETGIRSVGVLVALYPKAFDLQRMVAFDYLVVHSADVGGPDSLHPDLPLRSAELLVRRELVERGLHLMMSRKLVDRMAEKTGILYRAGEMADVFLSTLTSEYMTLLQLRAQWVAETLGDMGDDEFRTLMRENFDKWVEQFHVIEKSSAGSVS</sequence>
<dbReference type="EMBL" id="JACIHU010000012">
    <property type="protein sequence ID" value="MBB4482411.1"/>
    <property type="molecule type" value="Genomic_DNA"/>
</dbReference>
<dbReference type="Pfam" id="PF20288">
    <property type="entry name" value="MC2"/>
    <property type="match status" value="1"/>
</dbReference>
<name>A0A7W6ZLD0_RHIET</name>
<dbReference type="Proteomes" id="UP000557344">
    <property type="component" value="Unassembled WGS sequence"/>
</dbReference>
<dbReference type="RefSeq" id="WP_183843870.1">
    <property type="nucleotide sequence ID" value="NZ_JACIHU010000012.1"/>
</dbReference>
<reference evidence="3 4" key="1">
    <citation type="submission" date="2020-08" db="EMBL/GenBank/DDBJ databases">
        <title>Genomic Encyclopedia of Type Strains, Phase IV (KMG-V): Genome sequencing to study the core and pangenomes of soil and plant-associated prokaryotes.</title>
        <authorList>
            <person name="Whitman W."/>
        </authorList>
    </citation>
    <scope>NUCLEOTIDE SEQUENCE [LARGE SCALE GENOMIC DNA]</scope>
    <source>
        <strain evidence="1 4">SEMIA 471</strain>
        <strain evidence="2 3">SEMIA 489</strain>
    </source>
</reference>
<evidence type="ECO:0008006" key="5">
    <source>
        <dbReference type="Google" id="ProtNLM"/>
    </source>
</evidence>
<accession>A0A7W6ZLD0</accession>
<protein>
    <recommendedName>
        <fullName evidence="5">Threonine efflux protein</fullName>
    </recommendedName>
</protein>
<gene>
    <name evidence="1" type="ORF">GGE46_005024</name>
    <name evidence="2" type="ORF">GGE57_005021</name>
</gene>
<dbReference type="Proteomes" id="UP000523431">
    <property type="component" value="Unassembled WGS sequence"/>
</dbReference>
<evidence type="ECO:0000313" key="4">
    <source>
        <dbReference type="Proteomes" id="UP000557344"/>
    </source>
</evidence>
<evidence type="ECO:0000313" key="2">
    <source>
        <dbReference type="EMBL" id="MBB4538240.1"/>
    </source>
</evidence>
<comment type="caution">
    <text evidence="2">The sequence shown here is derived from an EMBL/GenBank/DDBJ whole genome shotgun (WGS) entry which is preliminary data.</text>
</comment>
<organism evidence="2 3">
    <name type="scientific">Rhizobium etli</name>
    <dbReference type="NCBI Taxonomy" id="29449"/>
    <lineage>
        <taxon>Bacteria</taxon>
        <taxon>Pseudomonadati</taxon>
        <taxon>Pseudomonadota</taxon>
        <taxon>Alphaproteobacteria</taxon>
        <taxon>Hyphomicrobiales</taxon>
        <taxon>Rhizobiaceae</taxon>
        <taxon>Rhizobium/Agrobacterium group</taxon>
        <taxon>Rhizobium</taxon>
    </lineage>
</organism>